<sequence>MKRILPLVILSILPVEASLSQENFSYYILNQELKVLSATGEETSLSEVPRHTIVITREEIDRLGAKNLFELLDKLPEFYVRRSFFGLRAVGALGIRQSYFSEKVQVLIDGVSTLDPSNGSSFSTNNNYSLDNVKQVEIIYGPMTSLYGFNASLAVINLVTYDSDDVNSDFRVSGSTGGDDDFNFIKSFSKGGFKGILSVNYNQWKTPHGSYRDSLGVSGVYSPFSKHSSFYLKLNHESGFFLKSYVVDRDDHFPVSMSHLFSGGDSTYADRRAFINQLGFRSELGGWGLELKGNLNFFFLERGYNLCPKNHQICSLVPYGVLAVEKRHVREPGVGLKLDRKGSLGDFLTGVDYYEVDLYKSTISATFFPSSLREVAPQIAAMVAGFPVDMNSIVSKLDNFPKRELPSSESLLMEKSRYVFSPYVQYFYSNGNNFYLFNLRWHRTNDVGRDLSASFSYRRNLTRNLNFKLNLGRAVRIPSFEEMYIKNNSFLLGNPKLDSEKEDSIMPSLEYNGDTFFISGFLYYSRFHDFIYKRRLSPVTWKWDNSNTTVKVRGLSLSLKKILSDSWELNLSFNRVFSLSGVPGKGTSFPRSKFTGGITYSRDPLSLNLSTVAYSRVSSTPGFYRTDLNLRYSLTERLSLMFQVINLTNQNYTYPDNVPGEERALWLGLHYSY</sequence>
<dbReference type="GO" id="GO:0044718">
    <property type="term" value="P:siderophore transmembrane transport"/>
    <property type="evidence" value="ECO:0007669"/>
    <property type="project" value="TreeGrafter"/>
</dbReference>
<keyword evidence="3 10" id="KW-1134">Transmembrane beta strand</keyword>
<evidence type="ECO:0000313" key="15">
    <source>
        <dbReference type="Proteomes" id="UP000280881"/>
    </source>
</evidence>
<keyword evidence="4 10" id="KW-0812">Transmembrane</keyword>
<evidence type="ECO:0000256" key="7">
    <source>
        <dbReference type="ARBA" id="ARBA00023136"/>
    </source>
</evidence>
<evidence type="ECO:0000256" key="4">
    <source>
        <dbReference type="ARBA" id="ARBA00022692"/>
    </source>
</evidence>
<dbReference type="Pfam" id="PF00593">
    <property type="entry name" value="TonB_dep_Rec_b-barrel"/>
    <property type="match status" value="1"/>
</dbReference>
<dbReference type="Gene3D" id="2.40.170.20">
    <property type="entry name" value="TonB-dependent receptor, beta-barrel domain"/>
    <property type="match status" value="1"/>
</dbReference>
<dbReference type="InterPro" id="IPR037066">
    <property type="entry name" value="Plug_dom_sf"/>
</dbReference>
<protein>
    <submittedName>
        <fullName evidence="14">Iron complex outermembrane receptor protein</fullName>
    </submittedName>
</protein>
<keyword evidence="2 10" id="KW-0813">Transport</keyword>
<evidence type="ECO:0000256" key="8">
    <source>
        <dbReference type="ARBA" id="ARBA00023170"/>
    </source>
</evidence>
<evidence type="ECO:0000256" key="6">
    <source>
        <dbReference type="ARBA" id="ARBA00023077"/>
    </source>
</evidence>
<evidence type="ECO:0000259" key="13">
    <source>
        <dbReference type="Pfam" id="PF07715"/>
    </source>
</evidence>
<keyword evidence="5" id="KW-0732">Signal</keyword>
<dbReference type="InterPro" id="IPR000531">
    <property type="entry name" value="Beta-barrel_TonB"/>
</dbReference>
<dbReference type="PROSITE" id="PS52016">
    <property type="entry name" value="TONB_DEPENDENT_REC_3"/>
    <property type="match status" value="1"/>
</dbReference>
<feature type="domain" description="TonB-dependent receptor plug" evidence="13">
    <location>
        <begin position="45"/>
        <end position="152"/>
    </location>
</feature>
<comment type="subcellular location">
    <subcellularLocation>
        <location evidence="1 10">Cell outer membrane</location>
        <topology evidence="1 10">Multi-pass membrane protein</topology>
    </subcellularLocation>
</comment>
<keyword evidence="8 14" id="KW-0675">Receptor</keyword>
<proteinExistence type="inferred from homology"/>
<comment type="caution">
    <text evidence="14">The sequence shown here is derived from an EMBL/GenBank/DDBJ whole genome shotgun (WGS) entry which is preliminary data.</text>
</comment>
<dbReference type="Proteomes" id="UP000280881">
    <property type="component" value="Unassembled WGS sequence"/>
</dbReference>
<dbReference type="AlphaFoldDB" id="A0A420W8V3"/>
<gene>
    <name evidence="14" type="ORF">C7457_0575</name>
</gene>
<dbReference type="Gene3D" id="2.170.130.10">
    <property type="entry name" value="TonB-dependent receptor, plug domain"/>
    <property type="match status" value="1"/>
</dbReference>
<dbReference type="PANTHER" id="PTHR30069">
    <property type="entry name" value="TONB-DEPENDENT OUTER MEMBRANE RECEPTOR"/>
    <property type="match status" value="1"/>
</dbReference>
<evidence type="ECO:0000256" key="5">
    <source>
        <dbReference type="ARBA" id="ARBA00022729"/>
    </source>
</evidence>
<dbReference type="OrthoDB" id="9800913at2"/>
<dbReference type="GO" id="GO:0015344">
    <property type="term" value="F:siderophore uptake transmembrane transporter activity"/>
    <property type="evidence" value="ECO:0007669"/>
    <property type="project" value="TreeGrafter"/>
</dbReference>
<evidence type="ECO:0000313" key="14">
    <source>
        <dbReference type="EMBL" id="RKQ63695.1"/>
    </source>
</evidence>
<dbReference type="GO" id="GO:0009279">
    <property type="term" value="C:cell outer membrane"/>
    <property type="evidence" value="ECO:0007669"/>
    <property type="project" value="UniProtKB-SubCell"/>
</dbReference>
<dbReference type="InterPro" id="IPR036942">
    <property type="entry name" value="Beta-barrel_TonB_sf"/>
</dbReference>
<comment type="similarity">
    <text evidence="10 11">Belongs to the TonB-dependent receptor family.</text>
</comment>
<keyword evidence="15" id="KW-1185">Reference proteome</keyword>
<evidence type="ECO:0000256" key="11">
    <source>
        <dbReference type="RuleBase" id="RU003357"/>
    </source>
</evidence>
<organism evidence="14 15">
    <name type="scientific">Thermovibrio guaymasensis</name>
    <dbReference type="NCBI Taxonomy" id="240167"/>
    <lineage>
        <taxon>Bacteria</taxon>
        <taxon>Pseudomonadati</taxon>
        <taxon>Aquificota</taxon>
        <taxon>Aquificia</taxon>
        <taxon>Desulfurobacteriales</taxon>
        <taxon>Desulfurobacteriaceae</taxon>
        <taxon>Thermovibrio</taxon>
    </lineage>
</organism>
<dbReference type="EMBL" id="RBIE01000001">
    <property type="protein sequence ID" value="RKQ63695.1"/>
    <property type="molecule type" value="Genomic_DNA"/>
</dbReference>
<evidence type="ECO:0000256" key="1">
    <source>
        <dbReference type="ARBA" id="ARBA00004571"/>
    </source>
</evidence>
<dbReference type="SUPFAM" id="SSF56935">
    <property type="entry name" value="Porins"/>
    <property type="match status" value="1"/>
</dbReference>
<dbReference type="InterPro" id="IPR039426">
    <property type="entry name" value="TonB-dep_rcpt-like"/>
</dbReference>
<evidence type="ECO:0000256" key="3">
    <source>
        <dbReference type="ARBA" id="ARBA00022452"/>
    </source>
</evidence>
<evidence type="ECO:0000256" key="2">
    <source>
        <dbReference type="ARBA" id="ARBA00022448"/>
    </source>
</evidence>
<keyword evidence="9 10" id="KW-0998">Cell outer membrane</keyword>
<dbReference type="InterPro" id="IPR012910">
    <property type="entry name" value="Plug_dom"/>
</dbReference>
<feature type="domain" description="TonB-dependent receptor-like beta-barrel" evidence="12">
    <location>
        <begin position="452"/>
        <end position="647"/>
    </location>
</feature>
<reference evidence="14 15" key="1">
    <citation type="submission" date="2018-10" db="EMBL/GenBank/DDBJ databases">
        <title>Genomic Encyclopedia of Type Strains, Phase IV (KMG-IV): sequencing the most valuable type-strain genomes for metagenomic binning, comparative biology and taxonomic classification.</title>
        <authorList>
            <person name="Goeker M."/>
        </authorList>
    </citation>
    <scope>NUCLEOTIDE SEQUENCE [LARGE SCALE GENOMIC DNA]</scope>
    <source>
        <strain evidence="14 15">DSM 15521</strain>
    </source>
</reference>
<name>A0A420W8V3_9BACT</name>
<evidence type="ECO:0000256" key="10">
    <source>
        <dbReference type="PROSITE-ProRule" id="PRU01360"/>
    </source>
</evidence>
<accession>A0A420W8V3</accession>
<evidence type="ECO:0000256" key="9">
    <source>
        <dbReference type="ARBA" id="ARBA00023237"/>
    </source>
</evidence>
<dbReference type="PANTHER" id="PTHR30069:SF29">
    <property type="entry name" value="HEMOGLOBIN AND HEMOGLOBIN-HAPTOGLOBIN-BINDING PROTEIN 1-RELATED"/>
    <property type="match status" value="1"/>
</dbReference>
<keyword evidence="7 10" id="KW-0472">Membrane</keyword>
<dbReference type="Pfam" id="PF07715">
    <property type="entry name" value="Plug"/>
    <property type="match status" value="1"/>
</dbReference>
<dbReference type="RefSeq" id="WP_121169933.1">
    <property type="nucleotide sequence ID" value="NZ_RBIE01000001.1"/>
</dbReference>
<evidence type="ECO:0000259" key="12">
    <source>
        <dbReference type="Pfam" id="PF00593"/>
    </source>
</evidence>
<keyword evidence="6 11" id="KW-0798">TonB box</keyword>